<evidence type="ECO:0000256" key="2">
    <source>
        <dbReference type="ARBA" id="ARBA00008034"/>
    </source>
</evidence>
<dbReference type="GO" id="GO:0055085">
    <property type="term" value="P:transmembrane transport"/>
    <property type="evidence" value="ECO:0007669"/>
    <property type="project" value="InterPro"/>
</dbReference>
<comment type="similarity">
    <text evidence="2 6">Belongs to the ABC-3 integral membrane protein family.</text>
</comment>
<dbReference type="Gene3D" id="1.10.3470.10">
    <property type="entry name" value="ABC transporter involved in vitamin B12 uptake, BtuC"/>
    <property type="match status" value="1"/>
</dbReference>
<feature type="compositionally biased region" description="Basic and acidic residues" evidence="7">
    <location>
        <begin position="285"/>
        <end position="294"/>
    </location>
</feature>
<evidence type="ECO:0000256" key="6">
    <source>
        <dbReference type="RuleBase" id="RU003943"/>
    </source>
</evidence>
<dbReference type="Pfam" id="PF00950">
    <property type="entry name" value="ABC-3"/>
    <property type="match status" value="1"/>
</dbReference>
<dbReference type="SUPFAM" id="SSF81345">
    <property type="entry name" value="ABC transporter involved in vitamin B12 uptake, BtuC"/>
    <property type="match status" value="1"/>
</dbReference>
<dbReference type="InterPro" id="IPR001626">
    <property type="entry name" value="ABC_TroCD"/>
</dbReference>
<feature type="transmembrane region" description="Helical" evidence="8">
    <location>
        <begin position="246"/>
        <end position="268"/>
    </location>
</feature>
<feature type="transmembrane region" description="Helical" evidence="8">
    <location>
        <begin position="163"/>
        <end position="183"/>
    </location>
</feature>
<evidence type="ECO:0000256" key="8">
    <source>
        <dbReference type="SAM" id="Phobius"/>
    </source>
</evidence>
<gene>
    <name evidence="9" type="ORF">MANY_05990</name>
</gene>
<name>A0A6N4W5E0_9MYCO</name>
<dbReference type="PANTHER" id="PTHR30477:SF21">
    <property type="entry name" value="ABC-3 PROTEIN"/>
    <property type="match status" value="1"/>
</dbReference>
<keyword evidence="5 8" id="KW-0472">Membrane</keyword>
<feature type="transmembrane region" description="Helical" evidence="8">
    <location>
        <begin position="219"/>
        <end position="240"/>
    </location>
</feature>
<organism evidence="9 10">
    <name type="scientific">Mycolicibacterium anyangense</name>
    <dbReference type="NCBI Taxonomy" id="1431246"/>
    <lineage>
        <taxon>Bacteria</taxon>
        <taxon>Bacillati</taxon>
        <taxon>Actinomycetota</taxon>
        <taxon>Actinomycetes</taxon>
        <taxon>Mycobacteriales</taxon>
        <taxon>Mycobacteriaceae</taxon>
        <taxon>Mycolicibacterium</taxon>
    </lineage>
</organism>
<reference evidence="9 10" key="1">
    <citation type="journal article" date="2019" name="Emerg. Microbes Infect.">
        <title>Comprehensive subspecies identification of 175 nontuberculous mycobacteria species based on 7547 genomic profiles.</title>
        <authorList>
            <person name="Matsumoto Y."/>
            <person name="Kinjo T."/>
            <person name="Motooka D."/>
            <person name="Nabeya D."/>
            <person name="Jung N."/>
            <person name="Uechi K."/>
            <person name="Horii T."/>
            <person name="Iida T."/>
            <person name="Fujita J."/>
            <person name="Nakamura S."/>
        </authorList>
    </citation>
    <scope>NUCLEOTIDE SEQUENCE [LARGE SCALE GENOMIC DNA]</scope>
    <source>
        <strain evidence="9 10">JCM 30275</strain>
    </source>
</reference>
<evidence type="ECO:0000256" key="4">
    <source>
        <dbReference type="ARBA" id="ARBA00022989"/>
    </source>
</evidence>
<dbReference type="KEGG" id="many:MANY_05990"/>
<evidence type="ECO:0000256" key="3">
    <source>
        <dbReference type="ARBA" id="ARBA00022692"/>
    </source>
</evidence>
<dbReference type="Proteomes" id="UP000467249">
    <property type="component" value="Chromosome"/>
</dbReference>
<proteinExistence type="inferred from homology"/>
<dbReference type="InterPro" id="IPR037294">
    <property type="entry name" value="ABC_BtuC-like"/>
</dbReference>
<feature type="transmembrane region" description="Helical" evidence="8">
    <location>
        <begin position="189"/>
        <end position="207"/>
    </location>
</feature>
<evidence type="ECO:0000256" key="1">
    <source>
        <dbReference type="ARBA" id="ARBA00004141"/>
    </source>
</evidence>
<feature type="transmembrane region" description="Helical" evidence="8">
    <location>
        <begin position="133"/>
        <end position="151"/>
    </location>
</feature>
<keyword evidence="10" id="KW-1185">Reference proteome</keyword>
<evidence type="ECO:0000313" key="10">
    <source>
        <dbReference type="Proteomes" id="UP000467249"/>
    </source>
</evidence>
<dbReference type="PANTHER" id="PTHR30477">
    <property type="entry name" value="ABC-TRANSPORTER METAL-BINDING PROTEIN"/>
    <property type="match status" value="1"/>
</dbReference>
<keyword evidence="6" id="KW-0813">Transport</keyword>
<evidence type="ECO:0000256" key="7">
    <source>
        <dbReference type="SAM" id="MobiDB-lite"/>
    </source>
</evidence>
<feature type="transmembrane region" description="Helical" evidence="8">
    <location>
        <begin position="64"/>
        <end position="82"/>
    </location>
</feature>
<dbReference type="EMBL" id="AP022620">
    <property type="protein sequence ID" value="BBZ75262.1"/>
    <property type="molecule type" value="Genomic_DNA"/>
</dbReference>
<dbReference type="GO" id="GO:0043190">
    <property type="term" value="C:ATP-binding cassette (ABC) transporter complex"/>
    <property type="evidence" value="ECO:0007669"/>
    <property type="project" value="InterPro"/>
</dbReference>
<feature type="transmembrane region" description="Helical" evidence="8">
    <location>
        <begin position="12"/>
        <end position="33"/>
    </location>
</feature>
<evidence type="ECO:0000256" key="5">
    <source>
        <dbReference type="ARBA" id="ARBA00023136"/>
    </source>
</evidence>
<dbReference type="RefSeq" id="WP_163802882.1">
    <property type="nucleotide sequence ID" value="NZ_AP022620.1"/>
</dbReference>
<feature type="region of interest" description="Disordered" evidence="7">
    <location>
        <begin position="278"/>
        <end position="309"/>
    </location>
</feature>
<comment type="subcellular location">
    <subcellularLocation>
        <location evidence="6">Cell membrane</location>
        <topology evidence="6">Multi-pass membrane protein</topology>
    </subcellularLocation>
    <subcellularLocation>
        <location evidence="1">Membrane</location>
        <topology evidence="1">Multi-pass membrane protein</topology>
    </subcellularLocation>
</comment>
<accession>A0A6N4W5E0</accession>
<dbReference type="AlphaFoldDB" id="A0A6N4W5E0"/>
<keyword evidence="3 6" id="KW-0812">Transmembrane</keyword>
<feature type="transmembrane region" description="Helical" evidence="8">
    <location>
        <begin position="94"/>
        <end position="113"/>
    </location>
</feature>
<keyword evidence="4 8" id="KW-1133">Transmembrane helix</keyword>
<sequence>MTLADYLSESFVRNALIAATLVAITSGLIGPFVIMRDLAFAVHGSAELAFTGAAAGLVAANDAILGALLGSLVVATAIGLLGDRERERNSSIGVILAFGIGVGVYLLSLYQGFATTATNILFGQIFGVSPGQITLLTGIALGVLATMAVLYRPLLFASVDHELAVARGVPTRLVGLLFVYILAITVTEAAQIVGTLLVLSLAITPAAAASRLSARTPVVIALSIGFALLAADGGLLLSLVHGNVKASVFIATISFVVYLAARVGARWLRPRIEARRRTTNSASHAVEHSAEDPVRPSAVMVGDARGRPA</sequence>
<evidence type="ECO:0000313" key="9">
    <source>
        <dbReference type="EMBL" id="BBZ75262.1"/>
    </source>
</evidence>
<protein>
    <submittedName>
        <fullName evidence="9">Putative ABC-transporter transmembrane protein</fullName>
    </submittedName>
</protein>